<organism evidence="1 2">
    <name type="scientific">Diphasiastrum complanatum</name>
    <name type="common">Issler's clubmoss</name>
    <name type="synonym">Lycopodium complanatum</name>
    <dbReference type="NCBI Taxonomy" id="34168"/>
    <lineage>
        <taxon>Eukaryota</taxon>
        <taxon>Viridiplantae</taxon>
        <taxon>Streptophyta</taxon>
        <taxon>Embryophyta</taxon>
        <taxon>Tracheophyta</taxon>
        <taxon>Lycopodiopsida</taxon>
        <taxon>Lycopodiales</taxon>
        <taxon>Lycopodiaceae</taxon>
        <taxon>Lycopodioideae</taxon>
        <taxon>Diphasiastrum</taxon>
    </lineage>
</organism>
<protein>
    <submittedName>
        <fullName evidence="1">Uncharacterized protein</fullName>
    </submittedName>
</protein>
<keyword evidence="2" id="KW-1185">Reference proteome</keyword>
<accession>A0ACC2ACB5</accession>
<sequence>MRHSVRFLSKLCEEGKVAGAVAAVEQMHKQGHQLSAYVFYCLLKGCTRKKDLATGRRVRCLIVNSKYGTKTLLGNHLIHMFSSGGSLLEALHEFRRFAEADVHMWSAIISAHAKHGKGEQAIDLYNEMCCCTNVVADSHTYVAVLNGCASIGALTQGRLVHSHILESGLELDPFVGSSLVDMYSKCGSLDEARQVFLQLRVRDVVCWTSIIDACAKEGYGEEALHLFEQMQKEGVEPNKVTLLCVLKACNSIEGLQRGMLIHEQISSRRWDSDTELGNALIDMYAKCGNLPRAFGVFLKLPSRNVVSWTTMITGLAQKKHGQAAFQLFAQMQEEGVEPNKVTFVGLLKACCSMGALDQGKLIHAQLVTKGLDTDLVIGNILIDMYARCGSINNAWKIFLELPERDIVSWNAMINACAQQGHGKEALYLFEQMKEQSVQPDKITFLSLLCACSHTGLIGEGFHLFDLMSKDFGIIPSTDHYTCMIDLLGRAGKLYEAHDFINAMPLPPDAGVWLSLLGACRTHGNFELGKLSFKSLVEIDPRNAAAYMLMGSIYSACGRL</sequence>
<dbReference type="EMBL" id="CM055113">
    <property type="protein sequence ID" value="KAJ7515168.1"/>
    <property type="molecule type" value="Genomic_DNA"/>
</dbReference>
<evidence type="ECO:0000313" key="2">
    <source>
        <dbReference type="Proteomes" id="UP001162992"/>
    </source>
</evidence>
<gene>
    <name evidence="1" type="ORF">O6H91_22G002900</name>
</gene>
<evidence type="ECO:0000313" key="1">
    <source>
        <dbReference type="EMBL" id="KAJ7515168.1"/>
    </source>
</evidence>
<proteinExistence type="predicted"/>
<reference evidence="2" key="1">
    <citation type="journal article" date="2024" name="Proc. Natl. Acad. Sci. U.S.A.">
        <title>Extraordinary preservation of gene collinearity over three hundred million years revealed in homosporous lycophytes.</title>
        <authorList>
            <person name="Li C."/>
            <person name="Wickell D."/>
            <person name="Kuo L.Y."/>
            <person name="Chen X."/>
            <person name="Nie B."/>
            <person name="Liao X."/>
            <person name="Peng D."/>
            <person name="Ji J."/>
            <person name="Jenkins J."/>
            <person name="Williams M."/>
            <person name="Shu S."/>
            <person name="Plott C."/>
            <person name="Barry K."/>
            <person name="Rajasekar S."/>
            <person name="Grimwood J."/>
            <person name="Han X."/>
            <person name="Sun S."/>
            <person name="Hou Z."/>
            <person name="He W."/>
            <person name="Dai G."/>
            <person name="Sun C."/>
            <person name="Schmutz J."/>
            <person name="Leebens-Mack J.H."/>
            <person name="Li F.W."/>
            <person name="Wang L."/>
        </authorList>
    </citation>
    <scope>NUCLEOTIDE SEQUENCE [LARGE SCALE GENOMIC DNA]</scope>
    <source>
        <strain evidence="2">cv. PW_Plant_1</strain>
    </source>
</reference>
<comment type="caution">
    <text evidence="1">The sequence shown here is derived from an EMBL/GenBank/DDBJ whole genome shotgun (WGS) entry which is preliminary data.</text>
</comment>
<name>A0ACC2ACB5_DIPCM</name>
<dbReference type="Proteomes" id="UP001162992">
    <property type="component" value="Chromosome 22"/>
</dbReference>